<organism evidence="1 2">
    <name type="scientific">Aphanomyces astaci</name>
    <name type="common">Crayfish plague agent</name>
    <dbReference type="NCBI Taxonomy" id="112090"/>
    <lineage>
        <taxon>Eukaryota</taxon>
        <taxon>Sar</taxon>
        <taxon>Stramenopiles</taxon>
        <taxon>Oomycota</taxon>
        <taxon>Saprolegniomycetes</taxon>
        <taxon>Saprolegniales</taxon>
        <taxon>Verrucalvaceae</taxon>
        <taxon>Aphanomyces</taxon>
    </lineage>
</organism>
<name>A0A397BRY6_APHAT</name>
<sequence length="247" mass="27442">MKPNKNKIRPFPVNVFHQNELNKSQFAQWHEGRRDLLTTMTTPRATSLSQSTDYLDDVPAIIEYIWCGESVGLQLARPTPSDAKTVQHTWSNGDDADITLATEFYSKKVVARRVSKRITSGVRAKFVLQSINGVDVKMDNFNEMMVVLKTGHAAGIPQVLAFHPNPPPVMVKNVPEDGALDRAGVTTEYELMTINHINVGYLTIDQIGRMLLDSAKPCHLTFGWTALHDDDLHVHLAGLSVADVVTV</sequence>
<gene>
    <name evidence="1" type="ORF">DYB36_012507</name>
</gene>
<dbReference type="AlphaFoldDB" id="A0A397BRY6"/>
<comment type="caution">
    <text evidence="1">The sequence shown here is derived from an EMBL/GenBank/DDBJ whole genome shotgun (WGS) entry which is preliminary data.</text>
</comment>
<dbReference type="InterPro" id="IPR036034">
    <property type="entry name" value="PDZ_sf"/>
</dbReference>
<dbReference type="EMBL" id="QUSZ01002472">
    <property type="protein sequence ID" value="RHY22048.1"/>
    <property type="molecule type" value="Genomic_DNA"/>
</dbReference>
<dbReference type="Proteomes" id="UP000265427">
    <property type="component" value="Unassembled WGS sequence"/>
</dbReference>
<evidence type="ECO:0008006" key="3">
    <source>
        <dbReference type="Google" id="ProtNLM"/>
    </source>
</evidence>
<dbReference type="VEuPathDB" id="FungiDB:H257_13803"/>
<evidence type="ECO:0000313" key="1">
    <source>
        <dbReference type="EMBL" id="RHY22048.1"/>
    </source>
</evidence>
<evidence type="ECO:0000313" key="2">
    <source>
        <dbReference type="Proteomes" id="UP000265427"/>
    </source>
</evidence>
<reference evidence="1 2" key="1">
    <citation type="submission" date="2018-08" db="EMBL/GenBank/DDBJ databases">
        <title>Aphanomyces genome sequencing and annotation.</title>
        <authorList>
            <person name="Minardi D."/>
            <person name="Oidtmann B."/>
            <person name="Van Der Giezen M."/>
            <person name="Studholme D.J."/>
        </authorList>
    </citation>
    <scope>NUCLEOTIDE SEQUENCE [LARGE SCALE GENOMIC DNA]</scope>
    <source>
        <strain evidence="1 2">Kv</strain>
    </source>
</reference>
<dbReference type="SUPFAM" id="SSF50156">
    <property type="entry name" value="PDZ domain-like"/>
    <property type="match status" value="1"/>
</dbReference>
<proteinExistence type="predicted"/>
<accession>A0A397BRY6</accession>
<protein>
    <recommendedName>
        <fullName evidence="3">PDZ domain-containing protein</fullName>
    </recommendedName>
</protein>